<feature type="domain" description="Peptidase M3A/M3B catalytic" evidence="7">
    <location>
        <begin position="216"/>
        <end position="588"/>
    </location>
</feature>
<comment type="caution">
    <text evidence="9">The sequence shown here is derived from an EMBL/GenBank/DDBJ whole genome shotgun (WGS) entry which is preliminary data.</text>
</comment>
<keyword evidence="2 6" id="KW-0479">Metal-binding</keyword>
<organism evidence="9 10">
    <name type="scientific">Asticcacaulis endophyticus</name>
    <dbReference type="NCBI Taxonomy" id="1395890"/>
    <lineage>
        <taxon>Bacteria</taxon>
        <taxon>Pseudomonadati</taxon>
        <taxon>Pseudomonadota</taxon>
        <taxon>Alphaproteobacteria</taxon>
        <taxon>Caulobacterales</taxon>
        <taxon>Caulobacteraceae</taxon>
        <taxon>Asticcacaulis</taxon>
    </lineage>
</organism>
<dbReference type="PANTHER" id="PTHR11804:SF5">
    <property type="entry name" value="OLIGOENDOPEPTIDASE F"/>
    <property type="match status" value="1"/>
</dbReference>
<reference evidence="9" key="1">
    <citation type="journal article" date="2014" name="Int. J. Syst. Evol. Microbiol.">
        <title>Complete genome sequence of Corynebacterium casei LMG S-19264T (=DSM 44701T), isolated from a smear-ripened cheese.</title>
        <authorList>
            <consortium name="US DOE Joint Genome Institute (JGI-PGF)"/>
            <person name="Walter F."/>
            <person name="Albersmeier A."/>
            <person name="Kalinowski J."/>
            <person name="Ruckert C."/>
        </authorList>
    </citation>
    <scope>NUCLEOTIDE SEQUENCE</scope>
    <source>
        <strain evidence="9">KCTC 32296</strain>
    </source>
</reference>
<dbReference type="GO" id="GO:0006508">
    <property type="term" value="P:proteolysis"/>
    <property type="evidence" value="ECO:0007669"/>
    <property type="project" value="UniProtKB-KW"/>
</dbReference>
<keyword evidence="3 6" id="KW-0378">Hydrolase</keyword>
<dbReference type="InterPro" id="IPR013647">
    <property type="entry name" value="OligopepF_N_dom"/>
</dbReference>
<dbReference type="InterPro" id="IPR011977">
    <property type="entry name" value="Pept_M3B_clade3"/>
</dbReference>
<gene>
    <name evidence="9" type="ORF">GCM10011273_20520</name>
</gene>
<dbReference type="CDD" id="cd09610">
    <property type="entry name" value="M3B_PepF"/>
    <property type="match status" value="1"/>
</dbReference>
<dbReference type="Pfam" id="PF01432">
    <property type="entry name" value="Peptidase_M3"/>
    <property type="match status" value="1"/>
</dbReference>
<keyword evidence="4 6" id="KW-0862">Zinc</keyword>
<evidence type="ECO:0000256" key="4">
    <source>
        <dbReference type="ARBA" id="ARBA00022833"/>
    </source>
</evidence>
<dbReference type="Pfam" id="PF08439">
    <property type="entry name" value="Peptidase_M3_N"/>
    <property type="match status" value="1"/>
</dbReference>
<sequence>MWLNANMTQNAPLPVDPETQLPVWDLSDLYSGPDDARINADLEVAQGLIKDLAKLNGAFLAGRHDAERLGALIDQAASLHERAMDSLSGAMAYATLASTLNREDARIAKLDADLRAKVAMMSTDTLFLNLELNKLEDWEIEQALKSSRASKWRPWLRRIRAGRPHELSPELEKLMLERMPATTQWTRLFDETLARLRAKVGKDTLTLNEALSRLAAPQSSVRKAAANGLSAALKDNAPVLALALNTLAFEKQIDDRWRKYSTPASSRHLANEVDADAVDAMAEAVSESYAALSHRYYALKAKLMGKKQLDFWDRNAPITSDVQKKYSWDEAKSIVLKSFAQMGGDFEARARVFFEKPWIDAAPRAGKSSGAYAHPVSSSHHPYVMLNFTGDRREVLTLAHELGHAVHQTLAAPLGSTLADTPLTLAETASIFAEGLVFEHLVAGATADEKKALLAGKIEDGLNSVIRQIAFHRFEERFHAARREGEVSVDQLNALWLDIMGESLGPAIKLNDGYEYWWAYISHFVHVPFYVYAYSFGDLLVSSLMEKRRQDPAGFTPLYAQLLAAGGTKTYIEALAPFGLNPREKAFWKLGCARLESLIDQFEALN</sequence>
<comment type="similarity">
    <text evidence="6">Belongs to the peptidase M3 family.</text>
</comment>
<evidence type="ECO:0000256" key="5">
    <source>
        <dbReference type="ARBA" id="ARBA00023049"/>
    </source>
</evidence>
<dbReference type="NCBIfam" id="TIGR02290">
    <property type="entry name" value="M3_fam_3"/>
    <property type="match status" value="1"/>
</dbReference>
<dbReference type="AlphaFoldDB" id="A0A918Q4Z8"/>
<dbReference type="InterPro" id="IPR045090">
    <property type="entry name" value="Pept_M3A_M3B"/>
</dbReference>
<dbReference type="SUPFAM" id="SSF55486">
    <property type="entry name" value="Metalloproteases ('zincins'), catalytic domain"/>
    <property type="match status" value="1"/>
</dbReference>
<evidence type="ECO:0000256" key="6">
    <source>
        <dbReference type="RuleBase" id="RU003435"/>
    </source>
</evidence>
<dbReference type="EMBL" id="BMZB01000002">
    <property type="protein sequence ID" value="GGZ34041.1"/>
    <property type="molecule type" value="Genomic_DNA"/>
</dbReference>
<proteinExistence type="inferred from homology"/>
<evidence type="ECO:0000313" key="9">
    <source>
        <dbReference type="EMBL" id="GGZ34041.1"/>
    </source>
</evidence>
<dbReference type="GO" id="GO:0046872">
    <property type="term" value="F:metal ion binding"/>
    <property type="evidence" value="ECO:0007669"/>
    <property type="project" value="UniProtKB-UniRule"/>
</dbReference>
<evidence type="ECO:0000313" key="10">
    <source>
        <dbReference type="Proteomes" id="UP000662572"/>
    </source>
</evidence>
<comment type="cofactor">
    <cofactor evidence="6">
        <name>Zn(2+)</name>
        <dbReference type="ChEBI" id="CHEBI:29105"/>
    </cofactor>
    <text evidence="6">Binds 1 zinc ion.</text>
</comment>
<accession>A0A918Q4Z8</accession>
<reference evidence="9" key="2">
    <citation type="submission" date="2020-09" db="EMBL/GenBank/DDBJ databases">
        <authorList>
            <person name="Sun Q."/>
            <person name="Kim S."/>
        </authorList>
    </citation>
    <scope>NUCLEOTIDE SEQUENCE</scope>
    <source>
        <strain evidence="9">KCTC 32296</strain>
    </source>
</reference>
<dbReference type="InterPro" id="IPR042088">
    <property type="entry name" value="OligoPept_F_C"/>
</dbReference>
<evidence type="ECO:0000259" key="7">
    <source>
        <dbReference type="Pfam" id="PF01432"/>
    </source>
</evidence>
<dbReference type="Gene3D" id="1.20.140.70">
    <property type="entry name" value="Oligopeptidase f, N-terminal domain"/>
    <property type="match status" value="1"/>
</dbReference>
<evidence type="ECO:0000256" key="3">
    <source>
        <dbReference type="ARBA" id="ARBA00022801"/>
    </source>
</evidence>
<dbReference type="Gene3D" id="1.10.1370.20">
    <property type="entry name" value="Oligoendopeptidase f, C-terminal domain"/>
    <property type="match status" value="1"/>
</dbReference>
<evidence type="ECO:0000259" key="8">
    <source>
        <dbReference type="Pfam" id="PF08439"/>
    </source>
</evidence>
<protein>
    <submittedName>
        <fullName evidence="9">Oligoendopeptidase F</fullName>
    </submittedName>
</protein>
<feature type="domain" description="Oligopeptidase F N-terminal" evidence="8">
    <location>
        <begin position="131"/>
        <end position="197"/>
    </location>
</feature>
<dbReference type="GO" id="GO:0004222">
    <property type="term" value="F:metalloendopeptidase activity"/>
    <property type="evidence" value="ECO:0007669"/>
    <property type="project" value="InterPro"/>
</dbReference>
<dbReference type="GO" id="GO:0006518">
    <property type="term" value="P:peptide metabolic process"/>
    <property type="evidence" value="ECO:0007669"/>
    <property type="project" value="TreeGrafter"/>
</dbReference>
<keyword evidence="5 6" id="KW-0482">Metalloprotease</keyword>
<evidence type="ECO:0000256" key="1">
    <source>
        <dbReference type="ARBA" id="ARBA00022670"/>
    </source>
</evidence>
<name>A0A918Q4Z8_9CAUL</name>
<dbReference type="PANTHER" id="PTHR11804">
    <property type="entry name" value="PROTEASE M3 THIMET OLIGOPEPTIDASE-RELATED"/>
    <property type="match status" value="1"/>
</dbReference>
<keyword evidence="10" id="KW-1185">Reference proteome</keyword>
<keyword evidence="1 6" id="KW-0645">Protease</keyword>
<dbReference type="Proteomes" id="UP000662572">
    <property type="component" value="Unassembled WGS sequence"/>
</dbReference>
<dbReference type="InterPro" id="IPR001567">
    <property type="entry name" value="Pept_M3A_M3B_dom"/>
</dbReference>
<evidence type="ECO:0000256" key="2">
    <source>
        <dbReference type="ARBA" id="ARBA00022723"/>
    </source>
</evidence>